<dbReference type="Gene3D" id="1.10.10.1400">
    <property type="entry name" value="Terminase, small subunit, N-terminal DNA-binding domain, HTH motif"/>
    <property type="match status" value="1"/>
</dbReference>
<comment type="caution">
    <text evidence="2">The sequence shown here is derived from an EMBL/GenBank/DDBJ whole genome shotgun (WGS) entry which is preliminary data.</text>
</comment>
<evidence type="ECO:0000256" key="1">
    <source>
        <dbReference type="SAM" id="MobiDB-lite"/>
    </source>
</evidence>
<dbReference type="Proteomes" id="UP000019486">
    <property type="component" value="Unassembled WGS sequence"/>
</dbReference>
<dbReference type="GO" id="GO:0051276">
    <property type="term" value="P:chromosome organization"/>
    <property type="evidence" value="ECO:0007669"/>
    <property type="project" value="InterPro"/>
</dbReference>
<dbReference type="AlphaFoldDB" id="W9GTY0"/>
<proteinExistence type="predicted"/>
<evidence type="ECO:0000313" key="3">
    <source>
        <dbReference type="Proteomes" id="UP000019486"/>
    </source>
</evidence>
<dbReference type="STRING" id="1385369.N825_29565"/>
<protein>
    <recommendedName>
        <fullName evidence="4">Terminase</fullName>
    </recommendedName>
</protein>
<gene>
    <name evidence="2" type="ORF">N825_29565</name>
</gene>
<dbReference type="EMBL" id="AVFL01000052">
    <property type="protein sequence ID" value="EWY36106.1"/>
    <property type="molecule type" value="Genomic_DNA"/>
</dbReference>
<feature type="compositionally biased region" description="Basic and acidic residues" evidence="1">
    <location>
        <begin position="126"/>
        <end position="146"/>
    </location>
</feature>
<keyword evidence="3" id="KW-1185">Reference proteome</keyword>
<feature type="region of interest" description="Disordered" evidence="1">
    <location>
        <begin position="106"/>
        <end position="161"/>
    </location>
</feature>
<organism evidence="2 3">
    <name type="scientific">Skermanella stibiiresistens SB22</name>
    <dbReference type="NCBI Taxonomy" id="1385369"/>
    <lineage>
        <taxon>Bacteria</taxon>
        <taxon>Pseudomonadati</taxon>
        <taxon>Pseudomonadota</taxon>
        <taxon>Alphaproteobacteria</taxon>
        <taxon>Rhodospirillales</taxon>
        <taxon>Azospirillaceae</taxon>
        <taxon>Skermanella</taxon>
    </lineage>
</organism>
<accession>W9GTY0</accession>
<dbReference type="Pfam" id="PF03592">
    <property type="entry name" value="Terminase_2"/>
    <property type="match status" value="1"/>
</dbReference>
<evidence type="ECO:0000313" key="2">
    <source>
        <dbReference type="EMBL" id="EWY36106.1"/>
    </source>
</evidence>
<dbReference type="InterPro" id="IPR038713">
    <property type="entry name" value="Terminase_Gp1_N_sf"/>
</dbReference>
<sequence>MPHILTDRQESFARHIAAGCGVTEAARRAGYDWNGARRIGDRLIADWRIAARAADIAEAEEARRQAEADELVGVLKKVMHDALEKGNHFAVLRAIDQITRFRKLTPSARSRKTPLAARDAEEDTGTGDHRSDDRHADDDPTDRPPADPELPSVPIADPRDAEMKVLTDRIVRCYDSLLETHPDLARDIRTVADARHFFDADCRLLPRDQWPERWRGHGTKAAAPPPPPLLSPVPATVTLDTIGIAASSPPTTAKAW</sequence>
<name>W9GTY0_9PROT</name>
<evidence type="ECO:0008006" key="4">
    <source>
        <dbReference type="Google" id="ProtNLM"/>
    </source>
</evidence>
<dbReference type="InterPro" id="IPR005335">
    <property type="entry name" value="Terminase_ssu"/>
</dbReference>
<reference evidence="2 3" key="1">
    <citation type="submission" date="2013-08" db="EMBL/GenBank/DDBJ databases">
        <title>The genome sequence of Skermanella stibiiresistens.</title>
        <authorList>
            <person name="Zhu W."/>
            <person name="Wang G."/>
        </authorList>
    </citation>
    <scope>NUCLEOTIDE SEQUENCE [LARGE SCALE GENOMIC DNA]</scope>
    <source>
        <strain evidence="2 3">SB22</strain>
    </source>
</reference>